<gene>
    <name evidence="2" type="ORF">WJX75_000404</name>
</gene>
<evidence type="ECO:0008006" key="4">
    <source>
        <dbReference type="Google" id="ProtNLM"/>
    </source>
</evidence>
<dbReference type="SUPFAM" id="SSF52047">
    <property type="entry name" value="RNI-like"/>
    <property type="match status" value="1"/>
</dbReference>
<dbReference type="InterPro" id="IPR032675">
    <property type="entry name" value="LRR_dom_sf"/>
</dbReference>
<dbReference type="Gene3D" id="3.80.10.10">
    <property type="entry name" value="Ribonuclease Inhibitor"/>
    <property type="match status" value="1"/>
</dbReference>
<evidence type="ECO:0000313" key="3">
    <source>
        <dbReference type="Proteomes" id="UP001491310"/>
    </source>
</evidence>
<organism evidence="2 3">
    <name type="scientific">Coccomyxa subellipsoidea</name>
    <dbReference type="NCBI Taxonomy" id="248742"/>
    <lineage>
        <taxon>Eukaryota</taxon>
        <taxon>Viridiplantae</taxon>
        <taxon>Chlorophyta</taxon>
        <taxon>core chlorophytes</taxon>
        <taxon>Trebouxiophyceae</taxon>
        <taxon>Trebouxiophyceae incertae sedis</taxon>
        <taxon>Coccomyxaceae</taxon>
        <taxon>Coccomyxa</taxon>
    </lineage>
</organism>
<comment type="caution">
    <text evidence="2">The sequence shown here is derived from an EMBL/GenBank/DDBJ whole genome shotgun (WGS) entry which is preliminary data.</text>
</comment>
<accession>A0ABR2YYZ8</accession>
<sequence length="502" mass="55949">MEIVLHGESHASSLYKFLKSHIKDGLKVVKRLTISLKLSDHLDEVSPAPETVLFYLSAAVSACSPTVTTLKLENIFFRDFFRETEVDQKERMSLLWATMSCQQLRRLHINVQLYKQMCKFCDNAIFWMCGAMPKLAILQWKESGANFTSMPLIFSEDFLAKLAAGPPNGLQLLQTDNFSYTFVGEYSAPPGFPPREPDFLQCLALHNVAREFEVELGTKLARYPRLEELYLAPFKVPAEKPFNFSHLCPHLQNLRVLVLIIVGGCTFSDPDESWLLELPKLEILAIENLCELLPPLGGLGSARNLTTLKVIFSAFQEENIHPTVAQSLKQVFPQLSQVYLYPVQEVAAITQGAEPAEALPYSGDLGSIQQPKSFGDLCNAAGTCKEFWKYVSAVETLETVLNGESQAFSLDRFLLAHTKEGLQMKHLALSLNPPEEATPAPLAVTCSVNLAVAMAYLTLTKLKLENIYFPDILPGAVKSAKDITPLLNAIMQEICTWAIVFQ</sequence>
<dbReference type="EMBL" id="JALJOT010000002">
    <property type="protein sequence ID" value="KAK9917058.1"/>
    <property type="molecule type" value="Genomic_DNA"/>
</dbReference>
<keyword evidence="3" id="KW-1185">Reference proteome</keyword>
<proteinExistence type="predicted"/>
<name>A0ABR2YYZ8_9CHLO</name>
<comment type="subcellular location">
    <subcellularLocation>
        <location evidence="1">Cytoplasm</location>
        <location evidence="1">Cytoskeleton</location>
        <location evidence="1">Cilium axoneme</location>
    </subcellularLocation>
</comment>
<reference evidence="2 3" key="1">
    <citation type="journal article" date="2024" name="Nat. Commun.">
        <title>Phylogenomics reveals the evolutionary origins of lichenization in chlorophyte algae.</title>
        <authorList>
            <person name="Puginier C."/>
            <person name="Libourel C."/>
            <person name="Otte J."/>
            <person name="Skaloud P."/>
            <person name="Haon M."/>
            <person name="Grisel S."/>
            <person name="Petersen M."/>
            <person name="Berrin J.G."/>
            <person name="Delaux P.M."/>
            <person name="Dal Grande F."/>
            <person name="Keller J."/>
        </authorList>
    </citation>
    <scope>NUCLEOTIDE SEQUENCE [LARGE SCALE GENOMIC DNA]</scope>
    <source>
        <strain evidence="2 3">SAG 216-7</strain>
    </source>
</reference>
<dbReference type="Proteomes" id="UP001491310">
    <property type="component" value="Unassembled WGS sequence"/>
</dbReference>
<evidence type="ECO:0000313" key="2">
    <source>
        <dbReference type="EMBL" id="KAK9917058.1"/>
    </source>
</evidence>
<protein>
    <recommendedName>
        <fullName evidence="4">F-box domain-containing protein</fullName>
    </recommendedName>
</protein>
<evidence type="ECO:0000256" key="1">
    <source>
        <dbReference type="ARBA" id="ARBA00004430"/>
    </source>
</evidence>